<keyword evidence="2" id="KW-1185">Reference proteome</keyword>
<sequence length="87" mass="10136">MKEEYNYTLTVPVEDLDKARTLLEQLQANIPQARITRKPDRGDMVRFYLCFPYSGRRIDAAVPDFFAHHGDNSWDLFGPNYGVWGLK</sequence>
<evidence type="ECO:0000313" key="1">
    <source>
        <dbReference type="EMBL" id="SDP36444.1"/>
    </source>
</evidence>
<dbReference type="Proteomes" id="UP000199073">
    <property type="component" value="Unassembled WGS sequence"/>
</dbReference>
<accession>A0A1H0S429</accession>
<organism evidence="1 2">
    <name type="scientific">Desulforhopalus singaporensis</name>
    <dbReference type="NCBI Taxonomy" id="91360"/>
    <lineage>
        <taxon>Bacteria</taxon>
        <taxon>Pseudomonadati</taxon>
        <taxon>Thermodesulfobacteriota</taxon>
        <taxon>Desulfobulbia</taxon>
        <taxon>Desulfobulbales</taxon>
        <taxon>Desulfocapsaceae</taxon>
        <taxon>Desulforhopalus</taxon>
    </lineage>
</organism>
<dbReference type="RefSeq" id="WP_092223359.1">
    <property type="nucleotide sequence ID" value="NZ_FNJI01000017.1"/>
</dbReference>
<name>A0A1H0S429_9BACT</name>
<dbReference type="EMBL" id="FNJI01000017">
    <property type="protein sequence ID" value="SDP36444.1"/>
    <property type="molecule type" value="Genomic_DNA"/>
</dbReference>
<proteinExistence type="predicted"/>
<protein>
    <submittedName>
        <fullName evidence="1">Uncharacterized protein</fullName>
    </submittedName>
</protein>
<dbReference type="AlphaFoldDB" id="A0A1H0S429"/>
<gene>
    <name evidence="1" type="ORF">SAMN05660330_02525</name>
</gene>
<reference evidence="1 2" key="1">
    <citation type="submission" date="2016-10" db="EMBL/GenBank/DDBJ databases">
        <authorList>
            <person name="de Groot N.N."/>
        </authorList>
    </citation>
    <scope>NUCLEOTIDE SEQUENCE [LARGE SCALE GENOMIC DNA]</scope>
    <source>
        <strain evidence="1 2">DSM 12130</strain>
    </source>
</reference>
<dbReference type="OrthoDB" id="5432301at2"/>
<evidence type="ECO:0000313" key="2">
    <source>
        <dbReference type="Proteomes" id="UP000199073"/>
    </source>
</evidence>